<feature type="chain" id="PRO_5034876970" evidence="5">
    <location>
        <begin position="20"/>
        <end position="187"/>
    </location>
</feature>
<dbReference type="PANTHER" id="PTHR14380:SF11">
    <property type="entry name" value="OOCYTE-SECRETED PROTEIN 4A"/>
    <property type="match status" value="1"/>
</dbReference>
<comment type="similarity">
    <text evidence="2">Belongs to the PLAC1 family.</text>
</comment>
<keyword evidence="3" id="KW-0964">Secreted</keyword>
<protein>
    <submittedName>
        <fullName evidence="6">Oocyte secreted protein family member 4A</fullName>
    </submittedName>
</protein>
<dbReference type="Ensembl" id="ENSPTET00000040937.1">
    <property type="protein sequence ID" value="ENSPTEP00000029448.1"/>
    <property type="gene ID" value="ENSPTEG00000028855.1"/>
</dbReference>
<reference evidence="6" key="2">
    <citation type="submission" date="2025-09" db="UniProtKB">
        <authorList>
            <consortium name="Ensembl"/>
        </authorList>
    </citation>
    <scope>IDENTIFICATION</scope>
</reference>
<evidence type="ECO:0000256" key="2">
    <source>
        <dbReference type="ARBA" id="ARBA00010071"/>
    </source>
</evidence>
<evidence type="ECO:0000313" key="6">
    <source>
        <dbReference type="Ensembl" id="ENSPTEP00000029448.1"/>
    </source>
</evidence>
<dbReference type="AlphaFoldDB" id="A0A8C9I280"/>
<dbReference type="Proteomes" id="UP000694416">
    <property type="component" value="Unplaced"/>
</dbReference>
<accession>A0A8C9I280</accession>
<keyword evidence="7" id="KW-1185">Reference proteome</keyword>
<reference evidence="6" key="1">
    <citation type="submission" date="2025-08" db="UniProtKB">
        <authorList>
            <consortium name="Ensembl"/>
        </authorList>
    </citation>
    <scope>IDENTIFICATION</scope>
</reference>
<comment type="subcellular location">
    <subcellularLocation>
        <location evidence="1">Secreted</location>
    </subcellularLocation>
</comment>
<dbReference type="PANTHER" id="PTHR14380">
    <property type="entry name" value="PLACENTA-SPECIFIC PROTEIN 1"/>
    <property type="match status" value="1"/>
</dbReference>
<dbReference type="GO" id="GO:0005576">
    <property type="term" value="C:extracellular region"/>
    <property type="evidence" value="ECO:0007669"/>
    <property type="project" value="UniProtKB-SubCell"/>
</dbReference>
<evidence type="ECO:0000313" key="7">
    <source>
        <dbReference type="Proteomes" id="UP000694416"/>
    </source>
</evidence>
<evidence type="ECO:0000256" key="4">
    <source>
        <dbReference type="ARBA" id="ARBA00022729"/>
    </source>
</evidence>
<feature type="signal peptide" evidence="5">
    <location>
        <begin position="1"/>
        <end position="19"/>
    </location>
</feature>
<sequence>MKISWVLGALLMLFELIHGHQDLSITCSETWLQVKLRRTPLLNDLQPLQNELSLGIGCPVNMVEVDFFGFLYLLTFCGIRVSEHGVGMLIESLIVYEPPNFDFNLHIPVSCYVQRRFPIILVMRRGQNDNRRECRRSVGQHCSLSHKLEDLGIRPRVPRLSYVNSVPLLSYLIVSLPKCKNKAIHSG</sequence>
<name>A0A8C9I280_9PRIM</name>
<evidence type="ECO:0000256" key="3">
    <source>
        <dbReference type="ARBA" id="ARBA00022525"/>
    </source>
</evidence>
<evidence type="ECO:0000256" key="5">
    <source>
        <dbReference type="SAM" id="SignalP"/>
    </source>
</evidence>
<dbReference type="InterPro" id="IPR033222">
    <property type="entry name" value="PLAC1_fam"/>
</dbReference>
<keyword evidence="4 5" id="KW-0732">Signal</keyword>
<proteinExistence type="inferred from homology"/>
<evidence type="ECO:0000256" key="1">
    <source>
        <dbReference type="ARBA" id="ARBA00004613"/>
    </source>
</evidence>
<organism evidence="6 7">
    <name type="scientific">Piliocolobus tephrosceles</name>
    <name type="common">Ugandan red Colobus</name>
    <dbReference type="NCBI Taxonomy" id="591936"/>
    <lineage>
        <taxon>Eukaryota</taxon>
        <taxon>Metazoa</taxon>
        <taxon>Chordata</taxon>
        <taxon>Craniata</taxon>
        <taxon>Vertebrata</taxon>
        <taxon>Euteleostomi</taxon>
        <taxon>Mammalia</taxon>
        <taxon>Eutheria</taxon>
        <taxon>Euarchontoglires</taxon>
        <taxon>Primates</taxon>
        <taxon>Haplorrhini</taxon>
        <taxon>Catarrhini</taxon>
        <taxon>Cercopithecidae</taxon>
        <taxon>Colobinae</taxon>
        <taxon>Piliocolobus</taxon>
    </lineage>
</organism>